<evidence type="ECO:0000256" key="5">
    <source>
        <dbReference type="ARBA" id="ARBA00023529"/>
    </source>
</evidence>
<dbReference type="PRINTS" id="PR00723">
    <property type="entry name" value="SUBTILISIN"/>
</dbReference>
<feature type="active site" description="Charge relay system" evidence="7">
    <location>
        <position position="106"/>
    </location>
</feature>
<evidence type="ECO:0000256" key="6">
    <source>
        <dbReference type="ARBA" id="ARBA00023619"/>
    </source>
</evidence>
<organism evidence="9 10">
    <name type="scientific">Perkinsus chesapeaki</name>
    <name type="common">Clam parasite</name>
    <name type="synonym">Perkinsus andrewsi</name>
    <dbReference type="NCBI Taxonomy" id="330153"/>
    <lineage>
        <taxon>Eukaryota</taxon>
        <taxon>Sar</taxon>
        <taxon>Alveolata</taxon>
        <taxon>Perkinsozoa</taxon>
        <taxon>Perkinsea</taxon>
        <taxon>Perkinsida</taxon>
        <taxon>Perkinsidae</taxon>
        <taxon>Perkinsus</taxon>
    </lineage>
</organism>
<protein>
    <recommendedName>
        <fullName evidence="6">subtilisin</fullName>
        <ecNumber evidence="6">3.4.21.62</ecNumber>
    </recommendedName>
</protein>
<dbReference type="EC" id="3.4.21.62" evidence="6"/>
<evidence type="ECO:0000256" key="2">
    <source>
        <dbReference type="ARBA" id="ARBA00022670"/>
    </source>
</evidence>
<dbReference type="EMBL" id="JAAPAO010000993">
    <property type="protein sequence ID" value="KAF4651877.1"/>
    <property type="molecule type" value="Genomic_DNA"/>
</dbReference>
<dbReference type="GO" id="GO:0006508">
    <property type="term" value="P:proteolysis"/>
    <property type="evidence" value="ECO:0007669"/>
    <property type="project" value="UniProtKB-KW"/>
</dbReference>
<evidence type="ECO:0000256" key="7">
    <source>
        <dbReference type="PROSITE-ProRule" id="PRU01240"/>
    </source>
</evidence>
<reference evidence="9 10" key="1">
    <citation type="submission" date="2020-04" db="EMBL/GenBank/DDBJ databases">
        <title>Perkinsus chesapeaki whole genome sequence.</title>
        <authorList>
            <person name="Bogema D.R."/>
        </authorList>
    </citation>
    <scope>NUCLEOTIDE SEQUENCE [LARGE SCALE GENOMIC DNA]</scope>
    <source>
        <strain evidence="9">ATCC PRA-425</strain>
    </source>
</reference>
<evidence type="ECO:0000313" key="9">
    <source>
        <dbReference type="EMBL" id="KAF4651877.1"/>
    </source>
</evidence>
<evidence type="ECO:0000256" key="3">
    <source>
        <dbReference type="ARBA" id="ARBA00022801"/>
    </source>
</evidence>
<dbReference type="Proteomes" id="UP000591131">
    <property type="component" value="Unassembled WGS sequence"/>
</dbReference>
<dbReference type="InterPro" id="IPR015500">
    <property type="entry name" value="Peptidase_S8_subtilisin-rel"/>
</dbReference>
<evidence type="ECO:0000259" key="8">
    <source>
        <dbReference type="Pfam" id="PF00082"/>
    </source>
</evidence>
<dbReference type="InterPro" id="IPR036852">
    <property type="entry name" value="Peptidase_S8/S53_dom_sf"/>
</dbReference>
<dbReference type="PANTHER" id="PTHR43806">
    <property type="entry name" value="PEPTIDASE S8"/>
    <property type="match status" value="1"/>
</dbReference>
<keyword evidence="4 7" id="KW-0720">Serine protease</keyword>
<comment type="similarity">
    <text evidence="1 7">Belongs to the peptidase S8 family.</text>
</comment>
<dbReference type="GO" id="GO:0004252">
    <property type="term" value="F:serine-type endopeptidase activity"/>
    <property type="evidence" value="ECO:0007669"/>
    <property type="project" value="UniProtKB-UniRule"/>
</dbReference>
<dbReference type="Pfam" id="PF00082">
    <property type="entry name" value="Peptidase_S8"/>
    <property type="match status" value="1"/>
</dbReference>
<name>A0A7J6KY81_PERCH</name>
<dbReference type="Gene3D" id="3.40.50.200">
    <property type="entry name" value="Peptidase S8/S53 domain"/>
    <property type="match status" value="1"/>
</dbReference>
<dbReference type="PROSITE" id="PS00136">
    <property type="entry name" value="SUBTILASE_ASP"/>
    <property type="match status" value="1"/>
</dbReference>
<evidence type="ECO:0000313" key="10">
    <source>
        <dbReference type="Proteomes" id="UP000591131"/>
    </source>
</evidence>
<dbReference type="AlphaFoldDB" id="A0A7J6KY81"/>
<dbReference type="PANTHER" id="PTHR43806:SF11">
    <property type="entry name" value="CEREVISIN-RELATED"/>
    <property type="match status" value="1"/>
</dbReference>
<keyword evidence="2 7" id="KW-0645">Protease</keyword>
<feature type="active site" description="Charge relay system" evidence="7">
    <location>
        <position position="299"/>
    </location>
</feature>
<feature type="domain" description="Peptidase S8/S53" evidence="8">
    <location>
        <begin position="98"/>
        <end position="336"/>
    </location>
</feature>
<dbReference type="SUPFAM" id="SSF52743">
    <property type="entry name" value="Subtilisin-like"/>
    <property type="match status" value="1"/>
</dbReference>
<proteinExistence type="inferred from homology"/>
<comment type="caution">
    <text evidence="9">The sequence shown here is derived from an EMBL/GenBank/DDBJ whole genome shotgun (WGS) entry which is preliminary data.</text>
</comment>
<feature type="active site" description="Charge relay system" evidence="7">
    <location>
        <position position="139"/>
    </location>
</feature>
<keyword evidence="10" id="KW-1185">Reference proteome</keyword>
<gene>
    <name evidence="9" type="ORF">FOL47_011384</name>
</gene>
<dbReference type="InterPro" id="IPR000209">
    <property type="entry name" value="Peptidase_S8/S53_dom"/>
</dbReference>
<comment type="catalytic activity">
    <reaction evidence="5">
        <text>Hydrolysis of proteins with broad specificity for peptide bonds, and a preference for a large uncharged residue in P1. Hydrolyzes peptide amides.</text>
        <dbReference type="EC" id="3.4.21.62"/>
    </reaction>
</comment>
<accession>A0A7J6KY81</accession>
<keyword evidence="3 7" id="KW-0378">Hydrolase</keyword>
<evidence type="ECO:0000256" key="4">
    <source>
        <dbReference type="ARBA" id="ARBA00022825"/>
    </source>
</evidence>
<dbReference type="OrthoDB" id="531541at2759"/>
<dbReference type="InterPro" id="IPR023827">
    <property type="entry name" value="Peptidase_S8_Asp-AS"/>
</dbReference>
<feature type="non-terminal residue" evidence="9">
    <location>
        <position position="362"/>
    </location>
</feature>
<sequence length="362" mass="37997">VCFGTGSLTPGRSLHGSGLDLAATSRWPASSCVLPDRLASPGGLGQAWSQLVDYLLVERRLYTGDFTSEIPRKFQGSTLRAVRVPAAWAKARSIPSQKKVTVALVDSGIQAGHEDLKSNIVTGYNVMDKNADTQDTTGHGTAMAGVVGAVTNNDKGISGVADHIKLMPIRVYGTIAFRHFSDAINYAVDSKVDLIILSASWKPKNAAVEASITKATQANIPLICASGNRGKNVSLPGETSYPCEYSKTLDGIICVSGTDNAGMNLHSKSNYAPFVDVAAPANVYSTTLSGGYDSFAGTSGSAAIVAGVIAMMKSVAPRPLSVKEIKSIIISTSTPGVKSFDGKAPMPFGRLDALRTMEKVIR</sequence>
<dbReference type="InterPro" id="IPR050131">
    <property type="entry name" value="Peptidase_S8_subtilisin-like"/>
</dbReference>
<dbReference type="PROSITE" id="PS51892">
    <property type="entry name" value="SUBTILASE"/>
    <property type="match status" value="1"/>
</dbReference>
<evidence type="ECO:0000256" key="1">
    <source>
        <dbReference type="ARBA" id="ARBA00011073"/>
    </source>
</evidence>